<dbReference type="GO" id="GO:0008270">
    <property type="term" value="F:zinc ion binding"/>
    <property type="evidence" value="ECO:0007669"/>
    <property type="project" value="UniProtKB-KW"/>
</dbReference>
<comment type="caution">
    <text evidence="8">The sequence shown here is derived from an EMBL/GenBank/DDBJ whole genome shotgun (WGS) entry which is preliminary data.</text>
</comment>
<evidence type="ECO:0000256" key="1">
    <source>
        <dbReference type="ARBA" id="ARBA00022723"/>
    </source>
</evidence>
<dbReference type="AlphaFoldDB" id="A0A2A2LC23"/>
<name>A0A2A2LC23_9BILA</name>
<gene>
    <name evidence="8" type="ORF">WR25_25112</name>
</gene>
<dbReference type="GO" id="GO:0000978">
    <property type="term" value="F:RNA polymerase II cis-regulatory region sequence-specific DNA binding"/>
    <property type="evidence" value="ECO:0007669"/>
    <property type="project" value="TreeGrafter"/>
</dbReference>
<dbReference type="Proteomes" id="UP000218231">
    <property type="component" value="Unassembled WGS sequence"/>
</dbReference>
<dbReference type="PANTHER" id="PTHR23235">
    <property type="entry name" value="KRUEPPEL-LIKE TRANSCRIPTION FACTOR"/>
    <property type="match status" value="1"/>
</dbReference>
<protein>
    <recommendedName>
        <fullName evidence="7">C2H2-type domain-containing protein</fullName>
    </recommendedName>
</protein>
<evidence type="ECO:0000256" key="6">
    <source>
        <dbReference type="SAM" id="MobiDB-lite"/>
    </source>
</evidence>
<dbReference type="FunFam" id="3.30.160.60:FF:000110">
    <property type="entry name" value="Zinc finger protein-like"/>
    <property type="match status" value="1"/>
</dbReference>
<feature type="domain" description="C2H2-type" evidence="7">
    <location>
        <begin position="115"/>
        <end position="142"/>
    </location>
</feature>
<evidence type="ECO:0000313" key="9">
    <source>
        <dbReference type="Proteomes" id="UP000218231"/>
    </source>
</evidence>
<evidence type="ECO:0000256" key="3">
    <source>
        <dbReference type="ARBA" id="ARBA00022771"/>
    </source>
</evidence>
<keyword evidence="9" id="KW-1185">Reference proteome</keyword>
<evidence type="ECO:0000256" key="2">
    <source>
        <dbReference type="ARBA" id="ARBA00022737"/>
    </source>
</evidence>
<evidence type="ECO:0000259" key="7">
    <source>
        <dbReference type="PROSITE" id="PS50157"/>
    </source>
</evidence>
<sequence>MFPNLAANSASAGLLKQFGLLNNGAQHPDGPTTSRMDIFQNQFQQQNGEASHSQNGVNGSGAGNRSSRKGLKRGECAQNDKERPFVCPNVDCGKAFSRNDHLQRHMRIHTGLRQFQCRTCMRSFSRSDHLNKHERTHSGEKPFSCTVCGRKFSKKDELKKHEVKCSHPVRLQQSVQQVQPSSVSMSSSSLPTLPMAAMHNFHNINALNIYENGKVLPNQNL</sequence>
<accession>A0A2A2LC23</accession>
<dbReference type="FunFam" id="3.30.160.60:FF:000072">
    <property type="entry name" value="zinc finger protein 143 isoform X1"/>
    <property type="match status" value="1"/>
</dbReference>
<keyword evidence="2" id="KW-0677">Repeat</keyword>
<dbReference type="PROSITE" id="PS50157">
    <property type="entry name" value="ZINC_FINGER_C2H2_2"/>
    <property type="match status" value="3"/>
</dbReference>
<dbReference type="SMART" id="SM00355">
    <property type="entry name" value="ZnF_C2H2"/>
    <property type="match status" value="3"/>
</dbReference>
<dbReference type="GO" id="GO:0000981">
    <property type="term" value="F:DNA-binding transcription factor activity, RNA polymerase II-specific"/>
    <property type="evidence" value="ECO:0007669"/>
    <property type="project" value="TreeGrafter"/>
</dbReference>
<dbReference type="InterPro" id="IPR036236">
    <property type="entry name" value="Znf_C2H2_sf"/>
</dbReference>
<feature type="compositionally biased region" description="Polar residues" evidence="6">
    <location>
        <begin position="44"/>
        <end position="57"/>
    </location>
</feature>
<dbReference type="InterPro" id="IPR013087">
    <property type="entry name" value="Znf_C2H2_type"/>
</dbReference>
<evidence type="ECO:0000313" key="8">
    <source>
        <dbReference type="EMBL" id="PAV83720.1"/>
    </source>
</evidence>
<keyword evidence="3 5" id="KW-0863">Zinc-finger</keyword>
<dbReference type="STRING" id="2018661.A0A2A2LC23"/>
<dbReference type="EMBL" id="LIAE01006929">
    <property type="protein sequence ID" value="PAV83720.1"/>
    <property type="molecule type" value="Genomic_DNA"/>
</dbReference>
<feature type="domain" description="C2H2-type" evidence="7">
    <location>
        <begin position="85"/>
        <end position="114"/>
    </location>
</feature>
<dbReference type="PROSITE" id="PS00028">
    <property type="entry name" value="ZINC_FINGER_C2H2_1"/>
    <property type="match status" value="3"/>
</dbReference>
<dbReference type="FunFam" id="3.30.160.60:FF:000502">
    <property type="entry name" value="Zinc finger protein 710"/>
    <property type="match status" value="1"/>
</dbReference>
<organism evidence="8 9">
    <name type="scientific">Diploscapter pachys</name>
    <dbReference type="NCBI Taxonomy" id="2018661"/>
    <lineage>
        <taxon>Eukaryota</taxon>
        <taxon>Metazoa</taxon>
        <taxon>Ecdysozoa</taxon>
        <taxon>Nematoda</taxon>
        <taxon>Chromadorea</taxon>
        <taxon>Rhabditida</taxon>
        <taxon>Rhabditina</taxon>
        <taxon>Rhabditomorpha</taxon>
        <taxon>Rhabditoidea</taxon>
        <taxon>Rhabditidae</taxon>
        <taxon>Diploscapter</taxon>
    </lineage>
</organism>
<keyword evidence="4" id="KW-0862">Zinc</keyword>
<evidence type="ECO:0000256" key="4">
    <source>
        <dbReference type="ARBA" id="ARBA00022833"/>
    </source>
</evidence>
<reference evidence="8 9" key="1">
    <citation type="journal article" date="2017" name="Curr. Biol.">
        <title>Genome architecture and evolution of a unichromosomal asexual nematode.</title>
        <authorList>
            <person name="Fradin H."/>
            <person name="Zegar C."/>
            <person name="Gutwein M."/>
            <person name="Lucas J."/>
            <person name="Kovtun M."/>
            <person name="Corcoran D."/>
            <person name="Baugh L.R."/>
            <person name="Kiontke K."/>
            <person name="Gunsalus K."/>
            <person name="Fitch D.H."/>
            <person name="Piano F."/>
        </authorList>
    </citation>
    <scope>NUCLEOTIDE SEQUENCE [LARGE SCALE GENOMIC DNA]</scope>
    <source>
        <strain evidence="8">PF1309</strain>
    </source>
</reference>
<feature type="domain" description="C2H2-type" evidence="7">
    <location>
        <begin position="143"/>
        <end position="167"/>
    </location>
</feature>
<evidence type="ECO:0000256" key="5">
    <source>
        <dbReference type="PROSITE-ProRule" id="PRU00042"/>
    </source>
</evidence>
<dbReference type="OrthoDB" id="10018191at2759"/>
<dbReference type="Gene3D" id="3.30.160.60">
    <property type="entry name" value="Classic Zinc Finger"/>
    <property type="match status" value="3"/>
</dbReference>
<dbReference type="SUPFAM" id="SSF57667">
    <property type="entry name" value="beta-beta-alpha zinc fingers"/>
    <property type="match status" value="2"/>
</dbReference>
<proteinExistence type="predicted"/>
<keyword evidence="1" id="KW-0479">Metal-binding</keyword>
<dbReference type="Pfam" id="PF00096">
    <property type="entry name" value="zf-C2H2"/>
    <property type="match status" value="3"/>
</dbReference>
<dbReference type="PANTHER" id="PTHR23235:SF138">
    <property type="entry name" value="C2H2-TYPE DOMAIN-CONTAINING PROTEIN"/>
    <property type="match status" value="1"/>
</dbReference>
<feature type="region of interest" description="Disordered" evidence="6">
    <location>
        <begin position="44"/>
        <end position="75"/>
    </location>
</feature>